<dbReference type="InterPro" id="IPR036286">
    <property type="entry name" value="LexA/Signal_pep-like_sf"/>
</dbReference>
<dbReference type="NCBIfam" id="TIGR02227">
    <property type="entry name" value="sigpep_I_bact"/>
    <property type="match status" value="1"/>
</dbReference>
<dbReference type="GO" id="GO:0006465">
    <property type="term" value="P:signal peptide processing"/>
    <property type="evidence" value="ECO:0007669"/>
    <property type="project" value="InterPro"/>
</dbReference>
<evidence type="ECO:0000313" key="6">
    <source>
        <dbReference type="Proteomes" id="UP000658278"/>
    </source>
</evidence>
<evidence type="ECO:0000256" key="2">
    <source>
        <dbReference type="ARBA" id="ARBA00019232"/>
    </source>
</evidence>
<proteinExistence type="inferred from homology"/>
<keyword evidence="3 5" id="KW-0378">Hydrolase</keyword>
<dbReference type="AlphaFoldDB" id="A0A934RH13"/>
<dbReference type="Gene3D" id="2.10.109.10">
    <property type="entry name" value="Umud Fragment, subunit A"/>
    <property type="match status" value="1"/>
</dbReference>
<name>A0A934RH13_9BACT</name>
<keyword evidence="6" id="KW-1185">Reference proteome</keyword>
<dbReference type="CDD" id="cd06530">
    <property type="entry name" value="S26_SPase_I"/>
    <property type="match status" value="1"/>
</dbReference>
<dbReference type="InterPro" id="IPR000223">
    <property type="entry name" value="Pept_S26A_signal_pept_1"/>
</dbReference>
<reference evidence="5" key="1">
    <citation type="submission" date="2021-01" db="EMBL/GenBank/DDBJ databases">
        <title>Modified the classification status of verrucomicrobia.</title>
        <authorList>
            <person name="Feng X."/>
        </authorList>
    </citation>
    <scope>NUCLEOTIDE SEQUENCE</scope>
    <source>
        <strain evidence="5">KCTC 22201</strain>
    </source>
</reference>
<feature type="domain" description="Peptidase S26" evidence="4">
    <location>
        <begin position="9"/>
        <end position="170"/>
    </location>
</feature>
<dbReference type="Pfam" id="PF10502">
    <property type="entry name" value="Peptidase_S26"/>
    <property type="match status" value="1"/>
</dbReference>
<dbReference type="PROSITE" id="PS51257">
    <property type="entry name" value="PROKAR_LIPOPROTEIN"/>
    <property type="match status" value="1"/>
</dbReference>
<dbReference type="PANTHER" id="PTHR43390:SF1">
    <property type="entry name" value="CHLOROPLAST PROCESSING PEPTIDASE"/>
    <property type="match status" value="1"/>
</dbReference>
<keyword evidence="3" id="KW-0645">Protease</keyword>
<evidence type="ECO:0000259" key="4">
    <source>
        <dbReference type="Pfam" id="PF10502"/>
    </source>
</evidence>
<dbReference type="SUPFAM" id="SSF51306">
    <property type="entry name" value="LexA/Signal peptidase"/>
    <property type="match status" value="1"/>
</dbReference>
<organism evidence="5 6">
    <name type="scientific">Haloferula rosea</name>
    <dbReference type="NCBI Taxonomy" id="490093"/>
    <lineage>
        <taxon>Bacteria</taxon>
        <taxon>Pseudomonadati</taxon>
        <taxon>Verrucomicrobiota</taxon>
        <taxon>Verrucomicrobiia</taxon>
        <taxon>Verrucomicrobiales</taxon>
        <taxon>Verrucomicrobiaceae</taxon>
        <taxon>Haloferula</taxon>
    </lineage>
</organism>
<dbReference type="EMBL" id="JAENII010000043">
    <property type="protein sequence ID" value="MBK1829076.1"/>
    <property type="molecule type" value="Genomic_DNA"/>
</dbReference>
<protein>
    <recommendedName>
        <fullName evidence="2 3">Signal peptidase I</fullName>
        <ecNumber evidence="3">3.4.21.89</ecNumber>
    </recommendedName>
</protein>
<comment type="caution">
    <text evidence="5">The sequence shown here is derived from an EMBL/GenBank/DDBJ whole genome shotgun (WGS) entry which is preliminary data.</text>
</comment>
<dbReference type="RefSeq" id="WP_200283612.1">
    <property type="nucleotide sequence ID" value="NZ_JAENII010000043.1"/>
</dbReference>
<gene>
    <name evidence="5" type="primary">lepB</name>
    <name evidence="5" type="ORF">JIN81_18740</name>
</gene>
<dbReference type="InterPro" id="IPR019533">
    <property type="entry name" value="Peptidase_S26"/>
</dbReference>
<dbReference type="GO" id="GO:0004252">
    <property type="term" value="F:serine-type endopeptidase activity"/>
    <property type="evidence" value="ECO:0007669"/>
    <property type="project" value="InterPro"/>
</dbReference>
<evidence type="ECO:0000256" key="3">
    <source>
        <dbReference type="RuleBase" id="RU362042"/>
    </source>
</evidence>
<comment type="similarity">
    <text evidence="1 3">Belongs to the peptidase S26 family.</text>
</comment>
<evidence type="ECO:0000256" key="1">
    <source>
        <dbReference type="ARBA" id="ARBA00009370"/>
    </source>
</evidence>
<accession>A0A934RH13</accession>
<comment type="subcellular location">
    <subcellularLocation>
        <location evidence="3">Membrane</location>
        <topology evidence="3">Single-pass type II membrane protein</topology>
    </subcellularLocation>
</comment>
<dbReference type="PRINTS" id="PR00727">
    <property type="entry name" value="LEADERPTASE"/>
</dbReference>
<comment type="catalytic activity">
    <reaction evidence="3">
        <text>Cleavage of hydrophobic, N-terminal signal or leader sequences from secreted and periplasmic proteins.</text>
        <dbReference type="EC" id="3.4.21.89"/>
    </reaction>
</comment>
<evidence type="ECO:0000313" key="5">
    <source>
        <dbReference type="EMBL" id="MBK1829076.1"/>
    </source>
</evidence>
<dbReference type="PANTHER" id="PTHR43390">
    <property type="entry name" value="SIGNAL PEPTIDASE I"/>
    <property type="match status" value="1"/>
</dbReference>
<dbReference type="EC" id="3.4.21.89" evidence="3"/>
<dbReference type="Proteomes" id="UP000658278">
    <property type="component" value="Unassembled WGS sequence"/>
</dbReference>
<dbReference type="GO" id="GO:0016020">
    <property type="term" value="C:membrane"/>
    <property type="evidence" value="ECO:0007669"/>
    <property type="project" value="UniProtKB-SubCell"/>
</dbReference>
<dbReference type="GO" id="GO:0009003">
    <property type="term" value="F:signal peptidase activity"/>
    <property type="evidence" value="ECO:0007669"/>
    <property type="project" value="UniProtKB-EC"/>
</dbReference>
<sequence length="173" mass="18281">MAKNKMPIKMISRSFAAVVIVASLVGCTKKKMRYESASMEPAIKSGEVIYVDLKAYSGVGPIRWDVVVFESPVGGGGHWASRVVGLPGETIDIRSGNVVIDGKEETLPPRLSIGGYKLPKGDLASSAPGPVSFPFKIPAGSYFVLGDNVGNALDSRYWGGLDDAKILGKVPGK</sequence>